<keyword evidence="2" id="KW-1185">Reference proteome</keyword>
<sequence>MEEGSRPPFDQVPMFRILMIQKTLNNLSVERKGYPINDSLPFAFWDSASRIGRLTPKRSGCSAGA</sequence>
<proteinExistence type="predicted"/>
<evidence type="ECO:0000313" key="1">
    <source>
        <dbReference type="EMBL" id="EHH69674.1"/>
    </source>
</evidence>
<dbReference type="AlphaFoldDB" id="G6XHL6"/>
<gene>
    <name evidence="1" type="ORF">GMO_09820</name>
</gene>
<name>G6XHL6_9PROT</name>
<reference evidence="1 2" key="1">
    <citation type="submission" date="2011-10" db="EMBL/GenBank/DDBJ databases">
        <title>Genome sequence of Gluconobacter morbifer G707, isolated from Drosophila gut.</title>
        <authorList>
            <person name="Lee W.-J."/>
            <person name="Kim E.-K."/>
        </authorList>
    </citation>
    <scope>NUCLEOTIDE SEQUENCE [LARGE SCALE GENOMIC DNA]</scope>
    <source>
        <strain evidence="1 2">G707</strain>
    </source>
</reference>
<dbReference type="PATRIC" id="fig|1088869.3.peg.987"/>
<protein>
    <submittedName>
        <fullName evidence="1">Transposase insH for insertion sequence element IS5H</fullName>
    </submittedName>
</protein>
<dbReference type="STRING" id="1088869.GMO_09820"/>
<accession>G6XHL6</accession>
<dbReference type="Proteomes" id="UP000004949">
    <property type="component" value="Unassembled WGS sequence"/>
</dbReference>
<comment type="caution">
    <text evidence="1">The sequence shown here is derived from an EMBL/GenBank/DDBJ whole genome shotgun (WGS) entry which is preliminary data.</text>
</comment>
<organism evidence="1 2">
    <name type="scientific">Gluconobacter morbifer G707</name>
    <dbReference type="NCBI Taxonomy" id="1088869"/>
    <lineage>
        <taxon>Bacteria</taxon>
        <taxon>Pseudomonadati</taxon>
        <taxon>Pseudomonadota</taxon>
        <taxon>Alphaproteobacteria</taxon>
        <taxon>Acetobacterales</taxon>
        <taxon>Acetobacteraceae</taxon>
        <taxon>Gluconobacter</taxon>
    </lineage>
</organism>
<evidence type="ECO:0000313" key="2">
    <source>
        <dbReference type="Proteomes" id="UP000004949"/>
    </source>
</evidence>
<dbReference type="EMBL" id="AGQV01000001">
    <property type="protein sequence ID" value="EHH69674.1"/>
    <property type="molecule type" value="Genomic_DNA"/>
</dbReference>